<dbReference type="EMBL" id="JAUSWV010000002">
    <property type="protein sequence ID" value="MDQ0585705.1"/>
    <property type="molecule type" value="Genomic_DNA"/>
</dbReference>
<protein>
    <submittedName>
        <fullName evidence="1">Uncharacterized protein</fullName>
    </submittedName>
</protein>
<sequence>MTTSSSTSGPRRRDALLNVDDIGFLKKGERVQPA</sequence>
<gene>
    <name evidence="1" type="ORF">QF030_007883</name>
</gene>
<name>A0ABU0P2T7_STRRH</name>
<keyword evidence="2" id="KW-1185">Reference proteome</keyword>
<evidence type="ECO:0000313" key="2">
    <source>
        <dbReference type="Proteomes" id="UP001230654"/>
    </source>
</evidence>
<organism evidence="1 2">
    <name type="scientific">Streptomyces rishiriensis</name>
    <dbReference type="NCBI Taxonomy" id="68264"/>
    <lineage>
        <taxon>Bacteria</taxon>
        <taxon>Bacillati</taxon>
        <taxon>Actinomycetota</taxon>
        <taxon>Actinomycetes</taxon>
        <taxon>Kitasatosporales</taxon>
        <taxon>Streptomycetaceae</taxon>
        <taxon>Streptomyces</taxon>
    </lineage>
</organism>
<proteinExistence type="predicted"/>
<evidence type="ECO:0000313" key="1">
    <source>
        <dbReference type="EMBL" id="MDQ0585705.1"/>
    </source>
</evidence>
<reference evidence="1 2" key="1">
    <citation type="submission" date="2023-07" db="EMBL/GenBank/DDBJ databases">
        <title>Comparative genomics of wheat-associated soil bacteria to identify genetic determinants of phenazine resistance.</title>
        <authorList>
            <person name="Mouncey N."/>
        </authorList>
    </citation>
    <scope>NUCLEOTIDE SEQUENCE [LARGE SCALE GENOMIC DNA]</scope>
    <source>
        <strain evidence="1 2">B2I6</strain>
    </source>
</reference>
<accession>A0ABU0P2T7</accession>
<dbReference type="Proteomes" id="UP001230654">
    <property type="component" value="Unassembled WGS sequence"/>
</dbReference>
<comment type="caution">
    <text evidence="1">The sequence shown here is derived from an EMBL/GenBank/DDBJ whole genome shotgun (WGS) entry which is preliminary data.</text>
</comment>